<proteinExistence type="inferred from homology"/>
<keyword evidence="6 7" id="KW-0472">Membrane</keyword>
<dbReference type="PANTHER" id="PTHR33452:SF1">
    <property type="entry name" value="INNER MEMBRANE PROTEIN YPHA-RELATED"/>
    <property type="match status" value="1"/>
</dbReference>
<keyword evidence="5 7" id="KW-1133">Transmembrane helix</keyword>
<accession>A0A143PGV3</accession>
<evidence type="ECO:0000313" key="9">
    <source>
        <dbReference type="Proteomes" id="UP000076079"/>
    </source>
</evidence>
<protein>
    <submittedName>
        <fullName evidence="8">DoxX</fullName>
    </submittedName>
</protein>
<evidence type="ECO:0000256" key="4">
    <source>
        <dbReference type="ARBA" id="ARBA00022692"/>
    </source>
</evidence>
<dbReference type="PANTHER" id="PTHR33452">
    <property type="entry name" value="OXIDOREDUCTASE CATD-RELATED"/>
    <property type="match status" value="1"/>
</dbReference>
<dbReference type="AlphaFoldDB" id="A0A143PGV3"/>
<feature type="transmembrane region" description="Helical" evidence="7">
    <location>
        <begin position="135"/>
        <end position="154"/>
    </location>
</feature>
<evidence type="ECO:0000256" key="6">
    <source>
        <dbReference type="ARBA" id="ARBA00023136"/>
    </source>
</evidence>
<keyword evidence="3" id="KW-1003">Cell membrane</keyword>
<gene>
    <name evidence="8" type="ORF">LuPra_00932</name>
</gene>
<feature type="transmembrane region" description="Helical" evidence="7">
    <location>
        <begin position="7"/>
        <end position="26"/>
    </location>
</feature>
<dbReference type="STRING" id="1855912.LuPra_00932"/>
<sequence>MEDVKGARWPLIAITVLRVFVGWHFLYEGLAKLTSPSWSAAGYMKQSRGPFAELFRWLAAQPNLLANADLITMWGLTLVGLCLILGLFTRLASIGGIAFLSMFYLCNPPFVGYFYSIPTEGSYLVVNKNLVELCALVVIFATGSGRFAGLDRILHGLFARRPRLATA</sequence>
<evidence type="ECO:0000256" key="5">
    <source>
        <dbReference type="ARBA" id="ARBA00022989"/>
    </source>
</evidence>
<organism evidence="8 9">
    <name type="scientific">Luteitalea pratensis</name>
    <dbReference type="NCBI Taxonomy" id="1855912"/>
    <lineage>
        <taxon>Bacteria</taxon>
        <taxon>Pseudomonadati</taxon>
        <taxon>Acidobacteriota</taxon>
        <taxon>Vicinamibacteria</taxon>
        <taxon>Vicinamibacterales</taxon>
        <taxon>Vicinamibacteraceae</taxon>
        <taxon>Luteitalea</taxon>
    </lineage>
</organism>
<dbReference type="RefSeq" id="WP_234800725.1">
    <property type="nucleotide sequence ID" value="NZ_CP015136.1"/>
</dbReference>
<evidence type="ECO:0000313" key="8">
    <source>
        <dbReference type="EMBL" id="AMY07751.1"/>
    </source>
</evidence>
<feature type="transmembrane region" description="Helical" evidence="7">
    <location>
        <begin position="71"/>
        <end position="89"/>
    </location>
</feature>
<name>A0A143PGV3_LUTPR</name>
<evidence type="ECO:0000256" key="3">
    <source>
        <dbReference type="ARBA" id="ARBA00022475"/>
    </source>
</evidence>
<reference evidence="8 9" key="1">
    <citation type="journal article" date="2016" name="Genome Announc.">
        <title>First Complete Genome Sequence of a Subdivision 6 Acidobacterium Strain.</title>
        <authorList>
            <person name="Huang S."/>
            <person name="Vieira S."/>
            <person name="Bunk B."/>
            <person name="Riedel T."/>
            <person name="Sproer C."/>
            <person name="Overmann J."/>
        </authorList>
    </citation>
    <scope>NUCLEOTIDE SEQUENCE [LARGE SCALE GENOMIC DNA]</scope>
    <source>
        <strain evidence="9">DSM 100886 HEG_-6_39</strain>
    </source>
</reference>
<evidence type="ECO:0000256" key="7">
    <source>
        <dbReference type="SAM" id="Phobius"/>
    </source>
</evidence>
<dbReference type="EMBL" id="CP015136">
    <property type="protein sequence ID" value="AMY07751.1"/>
    <property type="molecule type" value="Genomic_DNA"/>
</dbReference>
<keyword evidence="4 7" id="KW-0812">Transmembrane</keyword>
<dbReference type="Pfam" id="PF07681">
    <property type="entry name" value="DoxX"/>
    <property type="match status" value="1"/>
</dbReference>
<dbReference type="InterPro" id="IPR032808">
    <property type="entry name" value="DoxX"/>
</dbReference>
<dbReference type="InterPro" id="IPR051907">
    <property type="entry name" value="DoxX-like_oxidoreductase"/>
</dbReference>
<dbReference type="Proteomes" id="UP000076079">
    <property type="component" value="Chromosome"/>
</dbReference>
<feature type="transmembrane region" description="Helical" evidence="7">
    <location>
        <begin position="96"/>
        <end position="115"/>
    </location>
</feature>
<evidence type="ECO:0000256" key="2">
    <source>
        <dbReference type="ARBA" id="ARBA00006679"/>
    </source>
</evidence>
<dbReference type="GO" id="GO:0005886">
    <property type="term" value="C:plasma membrane"/>
    <property type="evidence" value="ECO:0007669"/>
    <property type="project" value="UniProtKB-SubCell"/>
</dbReference>
<evidence type="ECO:0000256" key="1">
    <source>
        <dbReference type="ARBA" id="ARBA00004651"/>
    </source>
</evidence>
<comment type="similarity">
    <text evidence="2">Belongs to the DoxX family.</text>
</comment>
<reference evidence="9" key="2">
    <citation type="submission" date="2016-04" db="EMBL/GenBank/DDBJ databases">
        <title>First Complete Genome Sequence of a Subdivision 6 Acidobacterium.</title>
        <authorList>
            <person name="Huang S."/>
            <person name="Vieira S."/>
            <person name="Bunk B."/>
            <person name="Riedel T."/>
            <person name="Sproeer C."/>
            <person name="Overmann J."/>
        </authorList>
    </citation>
    <scope>NUCLEOTIDE SEQUENCE [LARGE SCALE GENOMIC DNA]</scope>
    <source>
        <strain evidence="9">DSM 100886 HEG_-6_39</strain>
    </source>
</reference>
<dbReference type="KEGG" id="abac:LuPra_00932"/>
<keyword evidence="9" id="KW-1185">Reference proteome</keyword>
<comment type="subcellular location">
    <subcellularLocation>
        <location evidence="1">Cell membrane</location>
        <topology evidence="1">Multi-pass membrane protein</topology>
    </subcellularLocation>
</comment>